<keyword evidence="1" id="KW-1133">Transmembrane helix</keyword>
<protein>
    <submittedName>
        <fullName evidence="2">Uncharacterized protein</fullName>
    </submittedName>
</protein>
<keyword evidence="1" id="KW-0472">Membrane</keyword>
<name>A0A3G5A015_9VIRU</name>
<sequence length="202" mass="23591">MELVGWEATDDYIMETEVENVYDYFDCTPVAEIPPILYCHSPAMIEDNIFLTGECWQAITRKDFSLKLDHERCHFRYQNKSSIWIGIGAFEDCGIDQGSRIICRGLPPAVKNCTNEFIQSFEPEPVYRRFDYCTRDMELSIWEIFAASCMMLTGILIIRRVIIQIRHSNKPDPPTLEETYINYNMFTDDHTPITNNSFIEKS</sequence>
<evidence type="ECO:0000313" key="2">
    <source>
        <dbReference type="EMBL" id="AYV80517.1"/>
    </source>
</evidence>
<gene>
    <name evidence="2" type="ORF">Harvfovirus2_47</name>
</gene>
<accession>A0A3G5A015</accession>
<reference evidence="2" key="1">
    <citation type="submission" date="2018-10" db="EMBL/GenBank/DDBJ databases">
        <title>Hidden diversity of soil giant viruses.</title>
        <authorList>
            <person name="Schulz F."/>
            <person name="Alteio L."/>
            <person name="Goudeau D."/>
            <person name="Ryan E.M."/>
            <person name="Malmstrom R.R."/>
            <person name="Blanchard J."/>
            <person name="Woyke T."/>
        </authorList>
    </citation>
    <scope>NUCLEOTIDE SEQUENCE</scope>
    <source>
        <strain evidence="2">HAV1</strain>
    </source>
</reference>
<organism evidence="2">
    <name type="scientific">Harvfovirus sp</name>
    <dbReference type="NCBI Taxonomy" id="2487768"/>
    <lineage>
        <taxon>Viruses</taxon>
        <taxon>Varidnaviria</taxon>
        <taxon>Bamfordvirae</taxon>
        <taxon>Nucleocytoviricota</taxon>
        <taxon>Megaviricetes</taxon>
        <taxon>Imitervirales</taxon>
        <taxon>Mimiviridae</taxon>
        <taxon>Klosneuvirinae</taxon>
    </lineage>
</organism>
<dbReference type="EMBL" id="MK072244">
    <property type="protein sequence ID" value="AYV80517.1"/>
    <property type="molecule type" value="Genomic_DNA"/>
</dbReference>
<keyword evidence="1" id="KW-0812">Transmembrane</keyword>
<feature type="transmembrane region" description="Helical" evidence="1">
    <location>
        <begin position="139"/>
        <end position="158"/>
    </location>
</feature>
<evidence type="ECO:0000256" key="1">
    <source>
        <dbReference type="SAM" id="Phobius"/>
    </source>
</evidence>
<proteinExistence type="predicted"/>